<organism evidence="4 5">
    <name type="scientific">Lacticaseibacillus mingshuiensis</name>
    <dbReference type="NCBI Taxonomy" id="2799574"/>
    <lineage>
        <taxon>Bacteria</taxon>
        <taxon>Bacillati</taxon>
        <taxon>Bacillota</taxon>
        <taxon>Bacilli</taxon>
        <taxon>Lactobacillales</taxon>
        <taxon>Lactobacillaceae</taxon>
        <taxon>Lacticaseibacillus</taxon>
    </lineage>
</organism>
<accession>A0ABW4CKP4</accession>
<proteinExistence type="predicted"/>
<keyword evidence="4" id="KW-0808">Transferase</keyword>
<evidence type="ECO:0000313" key="5">
    <source>
        <dbReference type="Proteomes" id="UP001597196"/>
    </source>
</evidence>
<dbReference type="InterPro" id="IPR010559">
    <property type="entry name" value="Sig_transdc_His_kin_internal"/>
</dbReference>
<dbReference type="Pfam" id="PF02518">
    <property type="entry name" value="HATPase_c"/>
    <property type="match status" value="1"/>
</dbReference>
<dbReference type="InterPro" id="IPR003594">
    <property type="entry name" value="HATPase_dom"/>
</dbReference>
<dbReference type="InterPro" id="IPR036890">
    <property type="entry name" value="HATPase_C_sf"/>
</dbReference>
<dbReference type="Proteomes" id="UP001597196">
    <property type="component" value="Unassembled WGS sequence"/>
</dbReference>
<name>A0ABW4CKP4_9LACO</name>
<evidence type="ECO:0000259" key="3">
    <source>
        <dbReference type="Pfam" id="PF06580"/>
    </source>
</evidence>
<dbReference type="InterPro" id="IPR050640">
    <property type="entry name" value="Bact_2-comp_sensor_kinase"/>
</dbReference>
<dbReference type="SUPFAM" id="SSF55874">
    <property type="entry name" value="ATPase domain of HSP90 chaperone/DNA topoisomerase II/histidine kinase"/>
    <property type="match status" value="1"/>
</dbReference>
<dbReference type="PANTHER" id="PTHR34220">
    <property type="entry name" value="SENSOR HISTIDINE KINASE YPDA"/>
    <property type="match status" value="1"/>
</dbReference>
<keyword evidence="1" id="KW-0472">Membrane</keyword>
<feature type="transmembrane region" description="Helical" evidence="1">
    <location>
        <begin position="261"/>
        <end position="287"/>
    </location>
</feature>
<keyword evidence="5" id="KW-1185">Reference proteome</keyword>
<comment type="caution">
    <text evidence="4">The sequence shown here is derived from an EMBL/GenBank/DDBJ whole genome shotgun (WGS) entry which is preliminary data.</text>
</comment>
<evidence type="ECO:0000256" key="1">
    <source>
        <dbReference type="SAM" id="Phobius"/>
    </source>
</evidence>
<evidence type="ECO:0000313" key="4">
    <source>
        <dbReference type="EMBL" id="MFD1430335.1"/>
    </source>
</evidence>
<dbReference type="EMBL" id="JBHTOC010000012">
    <property type="protein sequence ID" value="MFD1430335.1"/>
    <property type="molecule type" value="Genomic_DNA"/>
</dbReference>
<keyword evidence="1" id="KW-1133">Transmembrane helix</keyword>
<feature type="domain" description="Signal transduction histidine kinase internal region" evidence="3">
    <location>
        <begin position="353"/>
        <end position="430"/>
    </location>
</feature>
<feature type="transmembrane region" description="Helical" evidence="1">
    <location>
        <begin position="14"/>
        <end position="37"/>
    </location>
</feature>
<dbReference type="EC" id="2.7.13.3" evidence="4"/>
<evidence type="ECO:0000259" key="2">
    <source>
        <dbReference type="Pfam" id="PF02518"/>
    </source>
</evidence>
<feature type="domain" description="Histidine kinase/HSP90-like ATPase" evidence="2">
    <location>
        <begin position="453"/>
        <end position="557"/>
    </location>
</feature>
<keyword evidence="1" id="KW-0812">Transmembrane</keyword>
<dbReference type="RefSeq" id="WP_203626649.1">
    <property type="nucleotide sequence ID" value="NZ_BOLQ01000007.1"/>
</dbReference>
<dbReference type="Gene3D" id="3.30.565.10">
    <property type="entry name" value="Histidine kinase-like ATPase, C-terminal domain"/>
    <property type="match status" value="1"/>
</dbReference>
<gene>
    <name evidence="4" type="ORF">ACFQ4P_08750</name>
</gene>
<dbReference type="GO" id="GO:0004673">
    <property type="term" value="F:protein histidine kinase activity"/>
    <property type="evidence" value="ECO:0007669"/>
    <property type="project" value="UniProtKB-EC"/>
</dbReference>
<dbReference type="PANTHER" id="PTHR34220:SF7">
    <property type="entry name" value="SENSOR HISTIDINE KINASE YPDA"/>
    <property type="match status" value="1"/>
</dbReference>
<protein>
    <submittedName>
        <fullName evidence="4">Sensor histidine kinase</fullName>
        <ecNumber evidence="4">2.7.13.3</ecNumber>
    </submittedName>
</protein>
<sequence length="572" mass="65082">MTEQRQTGYSINRYIRFLMGGLLLLGVLNIVLLVVTVHYSRAERVRRLENTISIYLEDVSTRFKAIDHFMVYSTVNDPNLKKLAGLSPTTDIAAMIKPLDGFRQRVSDQQYSTGTAYQFYYFSSKTGYFTNVSPLQVDYEDYGKIQSQLVDGWATKTTIIAEPWKPIVVSGKYYLYHEVRYQDTVLFCVIAVSALTGPIQNDYLTPQDFAYLRLDGQDLIKGKHPALVKSGTRYMKTTDRARTLPFSFNVQLDQYSQTEKFTVLQIILVILTTIIGGGAIFAVIYLWRNFAIPLREFSSAVKMMTADPDGPNLDASRIKELENVNEQFHTLMTQVRSLKLSLYENEIQQKKSQIQFMQLQIRPHFYLNILTTLFSMIQMNEMDHMSDLIMSATKYMRYLLNAGDDLVPLAQEVEHAKEYLNIQRIRYGDDILQADFQIDARAADVLVPPLSIQTFVENTVKYAVSFDSKTLIKVTAAQTMSTEGEFLQLVISDNGPGYPPAILQAVADEHQIDLSEHHIGINNVIARLDLLYNHTYHLKLENLKNGGACTTLELPIQRAVKGENRDESAAGR</sequence>
<keyword evidence="4" id="KW-0418">Kinase</keyword>
<dbReference type="Pfam" id="PF06580">
    <property type="entry name" value="His_kinase"/>
    <property type="match status" value="1"/>
</dbReference>
<reference evidence="5" key="1">
    <citation type="journal article" date="2019" name="Int. J. Syst. Evol. Microbiol.">
        <title>The Global Catalogue of Microorganisms (GCM) 10K type strain sequencing project: providing services to taxonomists for standard genome sequencing and annotation.</title>
        <authorList>
            <consortium name="The Broad Institute Genomics Platform"/>
            <consortium name="The Broad Institute Genome Sequencing Center for Infectious Disease"/>
            <person name="Wu L."/>
            <person name="Ma J."/>
        </authorList>
    </citation>
    <scope>NUCLEOTIDE SEQUENCE [LARGE SCALE GENOMIC DNA]</scope>
    <source>
        <strain evidence="5">CCM 8980</strain>
    </source>
</reference>